<dbReference type="FunFam" id="3.10.20.90:FF:000254">
    <property type="entry name" value="UV excision repair protein Rad23"/>
    <property type="match status" value="1"/>
</dbReference>
<reference evidence="10" key="1">
    <citation type="submission" date="2011-08" db="EMBL/GenBank/DDBJ databases">
        <authorList>
            <person name="Rombauts S."/>
        </authorList>
    </citation>
    <scope>NUCLEOTIDE SEQUENCE</scope>
    <source>
        <strain evidence="10">London</strain>
    </source>
</reference>
<keyword evidence="10" id="KW-1185">Reference proteome</keyword>
<proteinExistence type="inferred from homology"/>
<dbReference type="GO" id="GO:0003684">
    <property type="term" value="F:damaged DNA binding"/>
    <property type="evidence" value="ECO:0007669"/>
    <property type="project" value="UniProtKB-UniRule"/>
</dbReference>
<evidence type="ECO:0000313" key="10">
    <source>
        <dbReference type="Proteomes" id="UP000015104"/>
    </source>
</evidence>
<dbReference type="Pfam" id="PF00627">
    <property type="entry name" value="UBA"/>
    <property type="match status" value="1"/>
</dbReference>
<dbReference type="GO" id="GO:0070628">
    <property type="term" value="F:proteasome binding"/>
    <property type="evidence" value="ECO:0007669"/>
    <property type="project" value="TreeGrafter"/>
</dbReference>
<dbReference type="EMBL" id="CAEY01000715">
    <property type="status" value="NOT_ANNOTATED_CDS"/>
    <property type="molecule type" value="Genomic_DNA"/>
</dbReference>
<evidence type="ECO:0000259" key="8">
    <source>
        <dbReference type="PROSITE" id="PS50053"/>
    </source>
</evidence>
<feature type="region of interest" description="Disordered" evidence="6">
    <location>
        <begin position="79"/>
        <end position="146"/>
    </location>
</feature>
<dbReference type="AlphaFoldDB" id="T1KYQ6"/>
<comment type="subcellular location">
    <subcellularLocation>
        <location evidence="5">Nucleus</location>
    </subcellularLocation>
    <subcellularLocation>
        <location evidence="5">Cytoplasm</location>
    </subcellularLocation>
</comment>
<dbReference type="SUPFAM" id="SSF54236">
    <property type="entry name" value="Ubiquitin-like"/>
    <property type="match status" value="1"/>
</dbReference>
<feature type="compositionally biased region" description="Basic and acidic residues" evidence="6">
    <location>
        <begin position="123"/>
        <end position="133"/>
    </location>
</feature>
<dbReference type="SUPFAM" id="SSF101238">
    <property type="entry name" value="XPC-binding domain"/>
    <property type="match status" value="1"/>
</dbReference>
<dbReference type="SMART" id="SM00727">
    <property type="entry name" value="STI1"/>
    <property type="match status" value="1"/>
</dbReference>
<dbReference type="CDD" id="cd01805">
    <property type="entry name" value="Ubl_Rad23"/>
    <property type="match status" value="1"/>
</dbReference>
<dbReference type="Pfam" id="PF00240">
    <property type="entry name" value="ubiquitin"/>
    <property type="match status" value="1"/>
</dbReference>
<dbReference type="SMART" id="SM00213">
    <property type="entry name" value="UBQ"/>
    <property type="match status" value="1"/>
</dbReference>
<keyword evidence="3 5" id="KW-0234">DNA repair</keyword>
<dbReference type="GO" id="GO:0006289">
    <property type="term" value="P:nucleotide-excision repair"/>
    <property type="evidence" value="ECO:0007669"/>
    <property type="project" value="UniProtKB-UniRule"/>
</dbReference>
<dbReference type="InterPro" id="IPR015940">
    <property type="entry name" value="UBA"/>
</dbReference>
<dbReference type="Gene3D" id="1.10.10.540">
    <property type="entry name" value="XPC-binding domain"/>
    <property type="match status" value="1"/>
</dbReference>
<protein>
    <recommendedName>
        <fullName evidence="5">UV excision repair protein RAD23</fullName>
    </recommendedName>
</protein>
<feature type="domain" description="Ubiquitin-like" evidence="8">
    <location>
        <begin position="1"/>
        <end position="78"/>
    </location>
</feature>
<dbReference type="Gene3D" id="3.10.20.90">
    <property type="entry name" value="Phosphatidylinositol 3-kinase Catalytic Subunit, Chain A, domain 1"/>
    <property type="match status" value="1"/>
</dbReference>
<dbReference type="InterPro" id="IPR006636">
    <property type="entry name" value="STI1_HS-bd"/>
</dbReference>
<evidence type="ECO:0000256" key="1">
    <source>
        <dbReference type="ARBA" id="ARBA00022737"/>
    </source>
</evidence>
<dbReference type="GO" id="GO:0043130">
    <property type="term" value="F:ubiquitin binding"/>
    <property type="evidence" value="ECO:0007669"/>
    <property type="project" value="UniProtKB-UniRule"/>
</dbReference>
<dbReference type="GO" id="GO:0043161">
    <property type="term" value="P:proteasome-mediated ubiquitin-dependent protein catabolic process"/>
    <property type="evidence" value="ECO:0007669"/>
    <property type="project" value="UniProtKB-UniRule"/>
</dbReference>
<name>T1KYQ6_TETUR</name>
<dbReference type="eggNOG" id="KOG0011">
    <property type="taxonomic scope" value="Eukaryota"/>
</dbReference>
<feature type="region of interest" description="Disordered" evidence="6">
    <location>
        <begin position="289"/>
        <end position="313"/>
    </location>
</feature>
<keyword evidence="5" id="KW-0963">Cytoplasm</keyword>
<evidence type="ECO:0000256" key="6">
    <source>
        <dbReference type="SAM" id="MobiDB-lite"/>
    </source>
</evidence>
<comment type="function">
    <text evidence="5">Multiubiquitin chain receptor involved in modulation of proteasomal degradation. Involved in nucleotide excision repair.</text>
</comment>
<dbReference type="SMART" id="SM00165">
    <property type="entry name" value="UBA"/>
    <property type="match status" value="1"/>
</dbReference>
<dbReference type="SUPFAM" id="SSF46934">
    <property type="entry name" value="UBA-like"/>
    <property type="match status" value="1"/>
</dbReference>
<dbReference type="InterPro" id="IPR000626">
    <property type="entry name" value="Ubiquitin-like_dom"/>
</dbReference>
<dbReference type="NCBIfam" id="TIGR00601">
    <property type="entry name" value="rad23"/>
    <property type="match status" value="1"/>
</dbReference>
<evidence type="ECO:0000313" key="9">
    <source>
        <dbReference type="EnsemblMetazoa" id="tetur27g01530.1"/>
    </source>
</evidence>
<dbReference type="Proteomes" id="UP000015104">
    <property type="component" value="Unassembled WGS sequence"/>
</dbReference>
<evidence type="ECO:0000256" key="2">
    <source>
        <dbReference type="ARBA" id="ARBA00022763"/>
    </source>
</evidence>
<dbReference type="Gene3D" id="1.10.8.10">
    <property type="entry name" value="DNA helicase RuvA subunit, C-terminal domain"/>
    <property type="match status" value="1"/>
</dbReference>
<dbReference type="PRINTS" id="PR01839">
    <property type="entry name" value="RAD23PROTEIN"/>
</dbReference>
<feature type="compositionally biased region" description="Low complexity" evidence="6">
    <location>
        <begin position="81"/>
        <end position="121"/>
    </location>
</feature>
<accession>T1KYQ6</accession>
<feature type="domain" description="UBA" evidence="7">
    <location>
        <begin position="147"/>
        <end position="187"/>
    </location>
</feature>
<dbReference type="PROSITE" id="PS50030">
    <property type="entry name" value="UBA"/>
    <property type="match status" value="1"/>
</dbReference>
<dbReference type="InterPro" id="IPR009060">
    <property type="entry name" value="UBA-like_sf"/>
</dbReference>
<dbReference type="PANTHER" id="PTHR10621:SF0">
    <property type="entry name" value="UV EXCISION REPAIR PROTEIN RAD23"/>
    <property type="match status" value="1"/>
</dbReference>
<dbReference type="FunFam" id="1.10.8.10:FF:000003">
    <property type="entry name" value="UV excision repair protein RAD23 homolog"/>
    <property type="match status" value="1"/>
</dbReference>
<evidence type="ECO:0000256" key="5">
    <source>
        <dbReference type="RuleBase" id="RU367049"/>
    </source>
</evidence>
<dbReference type="GO" id="GO:0005654">
    <property type="term" value="C:nucleoplasm"/>
    <property type="evidence" value="ECO:0007669"/>
    <property type="project" value="TreeGrafter"/>
</dbReference>
<dbReference type="PROSITE" id="PS50053">
    <property type="entry name" value="UBIQUITIN_2"/>
    <property type="match status" value="1"/>
</dbReference>
<comment type="similarity">
    <text evidence="5">Belongs to the RAD23 family.</text>
</comment>
<dbReference type="InterPro" id="IPR015360">
    <property type="entry name" value="XPC-bd"/>
</dbReference>
<dbReference type="HOGENOM" id="CLU_040364_0_1_1"/>
<dbReference type="Pfam" id="PF09280">
    <property type="entry name" value="XPC-binding"/>
    <property type="match status" value="1"/>
</dbReference>
<dbReference type="InterPro" id="IPR036353">
    <property type="entry name" value="XPC-bd_sf"/>
</dbReference>
<organism evidence="9 10">
    <name type="scientific">Tetranychus urticae</name>
    <name type="common">Two-spotted spider mite</name>
    <dbReference type="NCBI Taxonomy" id="32264"/>
    <lineage>
        <taxon>Eukaryota</taxon>
        <taxon>Metazoa</taxon>
        <taxon>Ecdysozoa</taxon>
        <taxon>Arthropoda</taxon>
        <taxon>Chelicerata</taxon>
        <taxon>Arachnida</taxon>
        <taxon>Acari</taxon>
        <taxon>Acariformes</taxon>
        <taxon>Trombidiformes</taxon>
        <taxon>Prostigmata</taxon>
        <taxon>Eleutherengona</taxon>
        <taxon>Raphignathae</taxon>
        <taxon>Tetranychoidea</taxon>
        <taxon>Tetranychidae</taxon>
        <taxon>Tetranychus</taxon>
    </lineage>
</organism>
<evidence type="ECO:0000256" key="3">
    <source>
        <dbReference type="ARBA" id="ARBA00023204"/>
    </source>
</evidence>
<evidence type="ECO:0000259" key="7">
    <source>
        <dbReference type="PROSITE" id="PS50030"/>
    </source>
</evidence>
<dbReference type="STRING" id="32264.T1KYQ6"/>
<sequence length="362" mass="38897">MLVTVRTLNQQTFKIEIDPEEKVSDLKKKIEETKGPTFAVANQKLIYAGKILSDENKISECNIEEAKYVVVMVLQPKTEQTSSASPSAPSKPISTPTTGATGSSSASTATTTGSSIETSKASAKKESSGKEETATTPSAESNLVLGDQFEDMVKNIMEMGYDRNQVEKALRASFNNPERAVEYLINGLPLDAVADETAPPVSEGETGGSTTPTTGGRIVSADPSNPLAFLRSQPMFLQMRQIIQQDPLALYNLMQQIRETNPQLYELINRNQENFVQMLNEPDMAGQATGPISNPASLGGSNTGGTGGGGGASGFPSGIENLIGTAHITQADKEAIERNLIELFFLFNFFLHSACMLEFERG</sequence>
<feature type="compositionally biased region" description="Gly residues" evidence="6">
    <location>
        <begin position="301"/>
        <end position="313"/>
    </location>
</feature>
<dbReference type="GO" id="GO:0005829">
    <property type="term" value="C:cytosol"/>
    <property type="evidence" value="ECO:0007669"/>
    <property type="project" value="TreeGrafter"/>
</dbReference>
<dbReference type="GO" id="GO:0031593">
    <property type="term" value="F:polyubiquitin modification-dependent protein binding"/>
    <property type="evidence" value="ECO:0007669"/>
    <property type="project" value="UniProtKB-UniRule"/>
</dbReference>
<evidence type="ECO:0000256" key="4">
    <source>
        <dbReference type="ARBA" id="ARBA00023242"/>
    </source>
</evidence>
<keyword evidence="2 5" id="KW-0227">DNA damage</keyword>
<keyword evidence="4 5" id="KW-0539">Nucleus</keyword>
<feature type="compositionally biased region" description="Low complexity" evidence="6">
    <location>
        <begin position="202"/>
        <end position="216"/>
    </location>
</feature>
<dbReference type="PANTHER" id="PTHR10621">
    <property type="entry name" value="UV EXCISION REPAIR PROTEIN RAD23"/>
    <property type="match status" value="1"/>
</dbReference>
<dbReference type="InterPro" id="IPR029071">
    <property type="entry name" value="Ubiquitin-like_domsf"/>
</dbReference>
<keyword evidence="1" id="KW-0677">Repeat</keyword>
<feature type="region of interest" description="Disordered" evidence="6">
    <location>
        <begin position="197"/>
        <end position="222"/>
    </location>
</feature>
<dbReference type="EnsemblMetazoa" id="tetur27g01530.1">
    <property type="protein sequence ID" value="tetur27g01530.1"/>
    <property type="gene ID" value="tetur27g01530"/>
</dbReference>
<reference evidence="9" key="2">
    <citation type="submission" date="2015-06" db="UniProtKB">
        <authorList>
            <consortium name="EnsemblMetazoa"/>
        </authorList>
    </citation>
    <scope>IDENTIFICATION</scope>
</reference>
<dbReference type="InterPro" id="IPR004806">
    <property type="entry name" value="Rad23"/>
</dbReference>